<keyword evidence="2" id="KW-1133">Transmembrane helix</keyword>
<gene>
    <name evidence="4" type="ORF">E2C01_077447</name>
</gene>
<organism evidence="4 5">
    <name type="scientific">Portunus trituberculatus</name>
    <name type="common">Swimming crab</name>
    <name type="synonym">Neptunus trituberculatus</name>
    <dbReference type="NCBI Taxonomy" id="210409"/>
    <lineage>
        <taxon>Eukaryota</taxon>
        <taxon>Metazoa</taxon>
        <taxon>Ecdysozoa</taxon>
        <taxon>Arthropoda</taxon>
        <taxon>Crustacea</taxon>
        <taxon>Multicrustacea</taxon>
        <taxon>Malacostraca</taxon>
        <taxon>Eumalacostraca</taxon>
        <taxon>Eucarida</taxon>
        <taxon>Decapoda</taxon>
        <taxon>Pleocyemata</taxon>
        <taxon>Brachyura</taxon>
        <taxon>Eubrachyura</taxon>
        <taxon>Portunoidea</taxon>
        <taxon>Portunidae</taxon>
        <taxon>Portuninae</taxon>
        <taxon>Portunus</taxon>
    </lineage>
</organism>
<accession>A0A5B7IKA2</accession>
<evidence type="ECO:0000256" key="1">
    <source>
        <dbReference type="SAM" id="MobiDB-lite"/>
    </source>
</evidence>
<evidence type="ECO:0000313" key="5">
    <source>
        <dbReference type="Proteomes" id="UP000324222"/>
    </source>
</evidence>
<keyword evidence="2" id="KW-0812">Transmembrane</keyword>
<keyword evidence="2" id="KW-0472">Membrane</keyword>
<evidence type="ECO:0000256" key="3">
    <source>
        <dbReference type="SAM" id="SignalP"/>
    </source>
</evidence>
<keyword evidence="5" id="KW-1185">Reference proteome</keyword>
<comment type="caution">
    <text evidence="4">The sequence shown here is derived from an EMBL/GenBank/DDBJ whole genome shotgun (WGS) entry which is preliminary data.</text>
</comment>
<sequence>MFNICFLLLTISRSRLYVATCVPCSSMLFFPSSPSSCASLAPSSHYTLTLIRERPMVRPLLWSVRFSHANKQPSLNPCPRFLPLSSSPWLALGAVLVVVVVVVAAAVAVVVVLLLVLLVVPLLFLSLLPFFLAMAVVVVVRAQRGNEEALGSGVLQVDVVVVVEEEEEEEEEAKAEAEAEEEEEEEEEEAEAEEEEEELFNDG</sequence>
<feature type="chain" id="PRO_5022681704" evidence="3">
    <location>
        <begin position="22"/>
        <end position="203"/>
    </location>
</feature>
<reference evidence="4 5" key="1">
    <citation type="submission" date="2019-05" db="EMBL/GenBank/DDBJ databases">
        <title>Another draft genome of Portunus trituberculatus and its Hox gene families provides insights of decapod evolution.</title>
        <authorList>
            <person name="Jeong J.-H."/>
            <person name="Song I."/>
            <person name="Kim S."/>
            <person name="Choi T."/>
            <person name="Kim D."/>
            <person name="Ryu S."/>
            <person name="Kim W."/>
        </authorList>
    </citation>
    <scope>NUCLEOTIDE SEQUENCE [LARGE SCALE GENOMIC DNA]</scope>
    <source>
        <tissue evidence="4">Muscle</tissue>
    </source>
</reference>
<dbReference type="Proteomes" id="UP000324222">
    <property type="component" value="Unassembled WGS sequence"/>
</dbReference>
<feature type="signal peptide" evidence="3">
    <location>
        <begin position="1"/>
        <end position="21"/>
    </location>
</feature>
<dbReference type="AlphaFoldDB" id="A0A5B7IKA2"/>
<evidence type="ECO:0000313" key="4">
    <source>
        <dbReference type="EMBL" id="MPC82765.1"/>
    </source>
</evidence>
<keyword evidence="3" id="KW-0732">Signal</keyword>
<feature type="transmembrane region" description="Helical" evidence="2">
    <location>
        <begin position="89"/>
        <end position="115"/>
    </location>
</feature>
<dbReference type="EMBL" id="VSRR010060668">
    <property type="protein sequence ID" value="MPC82765.1"/>
    <property type="molecule type" value="Genomic_DNA"/>
</dbReference>
<name>A0A5B7IKA2_PORTR</name>
<protein>
    <submittedName>
        <fullName evidence="4">Uncharacterized protein</fullName>
    </submittedName>
</protein>
<feature type="transmembrane region" description="Helical" evidence="2">
    <location>
        <begin position="122"/>
        <end position="140"/>
    </location>
</feature>
<proteinExistence type="predicted"/>
<feature type="region of interest" description="Disordered" evidence="1">
    <location>
        <begin position="164"/>
        <end position="203"/>
    </location>
</feature>
<evidence type="ECO:0000256" key="2">
    <source>
        <dbReference type="SAM" id="Phobius"/>
    </source>
</evidence>